<dbReference type="AlphaFoldDB" id="H2Y1X4"/>
<dbReference type="Proteomes" id="UP000008144">
    <property type="component" value="Chromosome 6"/>
</dbReference>
<dbReference type="HOGENOM" id="CLU_3399282_0_0_1"/>
<accession>H2Y1X4</accession>
<dbReference type="InParanoid" id="H2Y1X4"/>
<reference evidence="1" key="4">
    <citation type="submission" date="2025-09" db="UniProtKB">
        <authorList>
            <consortium name="Ensembl"/>
        </authorList>
    </citation>
    <scope>IDENTIFICATION</scope>
</reference>
<organism evidence="1 2">
    <name type="scientific">Ciona intestinalis</name>
    <name type="common">Transparent sea squirt</name>
    <name type="synonym">Ascidia intestinalis</name>
    <dbReference type="NCBI Taxonomy" id="7719"/>
    <lineage>
        <taxon>Eukaryota</taxon>
        <taxon>Metazoa</taxon>
        <taxon>Chordata</taxon>
        <taxon>Tunicata</taxon>
        <taxon>Ascidiacea</taxon>
        <taxon>Phlebobranchia</taxon>
        <taxon>Cionidae</taxon>
        <taxon>Ciona</taxon>
    </lineage>
</organism>
<evidence type="ECO:0000313" key="1">
    <source>
        <dbReference type="Ensembl" id="ENSCINP00000035909.1"/>
    </source>
</evidence>
<sequence>MKKKTALFIHLEGQQPNGRDSCKTWKCTFKS</sequence>
<reference evidence="2" key="1">
    <citation type="journal article" date="2002" name="Science">
        <title>The draft genome of Ciona intestinalis: insights into chordate and vertebrate origins.</title>
        <authorList>
            <person name="Dehal P."/>
            <person name="Satou Y."/>
            <person name="Campbell R.K."/>
            <person name="Chapman J."/>
            <person name="Degnan B."/>
            <person name="De Tomaso A."/>
            <person name="Davidson B."/>
            <person name="Di Gregorio A."/>
            <person name="Gelpke M."/>
            <person name="Goodstein D.M."/>
            <person name="Harafuji N."/>
            <person name="Hastings K.E."/>
            <person name="Ho I."/>
            <person name="Hotta K."/>
            <person name="Huang W."/>
            <person name="Kawashima T."/>
            <person name="Lemaire P."/>
            <person name="Martinez D."/>
            <person name="Meinertzhagen I.A."/>
            <person name="Necula S."/>
            <person name="Nonaka M."/>
            <person name="Putnam N."/>
            <person name="Rash S."/>
            <person name="Saiga H."/>
            <person name="Satake M."/>
            <person name="Terry A."/>
            <person name="Yamada L."/>
            <person name="Wang H.G."/>
            <person name="Awazu S."/>
            <person name="Azumi K."/>
            <person name="Boore J."/>
            <person name="Branno M."/>
            <person name="Chin-Bow S."/>
            <person name="DeSantis R."/>
            <person name="Doyle S."/>
            <person name="Francino P."/>
            <person name="Keys D.N."/>
            <person name="Haga S."/>
            <person name="Hayashi H."/>
            <person name="Hino K."/>
            <person name="Imai K.S."/>
            <person name="Inaba K."/>
            <person name="Kano S."/>
            <person name="Kobayashi K."/>
            <person name="Kobayashi M."/>
            <person name="Lee B.I."/>
            <person name="Makabe K.W."/>
            <person name="Manohar C."/>
            <person name="Matassi G."/>
            <person name="Medina M."/>
            <person name="Mochizuki Y."/>
            <person name="Mount S."/>
            <person name="Morishita T."/>
            <person name="Miura S."/>
            <person name="Nakayama A."/>
            <person name="Nishizaka S."/>
            <person name="Nomoto H."/>
            <person name="Ohta F."/>
            <person name="Oishi K."/>
            <person name="Rigoutsos I."/>
            <person name="Sano M."/>
            <person name="Sasaki A."/>
            <person name="Sasakura Y."/>
            <person name="Shoguchi E."/>
            <person name="Shin-i T."/>
            <person name="Spagnuolo A."/>
            <person name="Stainier D."/>
            <person name="Suzuki M.M."/>
            <person name="Tassy O."/>
            <person name="Takatori N."/>
            <person name="Tokuoka M."/>
            <person name="Yagi K."/>
            <person name="Yoshizaki F."/>
            <person name="Wada S."/>
            <person name="Zhang C."/>
            <person name="Hyatt P.D."/>
            <person name="Larimer F."/>
            <person name="Detter C."/>
            <person name="Doggett N."/>
            <person name="Glavina T."/>
            <person name="Hawkins T."/>
            <person name="Richardson P."/>
            <person name="Lucas S."/>
            <person name="Kohara Y."/>
            <person name="Levine M."/>
            <person name="Satoh N."/>
            <person name="Rokhsar D.S."/>
        </authorList>
    </citation>
    <scope>NUCLEOTIDE SEQUENCE [LARGE SCALE GENOMIC DNA]</scope>
</reference>
<dbReference type="EMBL" id="EAAA01002273">
    <property type="status" value="NOT_ANNOTATED_CDS"/>
    <property type="molecule type" value="Genomic_DNA"/>
</dbReference>
<reference evidence="1" key="3">
    <citation type="submission" date="2025-08" db="UniProtKB">
        <authorList>
            <consortium name="Ensembl"/>
        </authorList>
    </citation>
    <scope>IDENTIFICATION</scope>
</reference>
<keyword evidence="2" id="KW-1185">Reference proteome</keyword>
<name>H2Y1X4_CIOIN</name>
<protein>
    <submittedName>
        <fullName evidence="1">Uncharacterized protein</fullName>
    </submittedName>
</protein>
<dbReference type="Ensembl" id="ENSCINT00000032783.1">
    <property type="protein sequence ID" value="ENSCINP00000035909.1"/>
    <property type="gene ID" value="ENSCING00000022857.1"/>
</dbReference>
<proteinExistence type="predicted"/>
<reference evidence="1" key="2">
    <citation type="journal article" date="2008" name="Genome Biol.">
        <title>Improved genome assembly and evidence-based global gene model set for the chordate Ciona intestinalis: new insight into intron and operon populations.</title>
        <authorList>
            <person name="Satou Y."/>
            <person name="Mineta K."/>
            <person name="Ogasawara M."/>
            <person name="Sasakura Y."/>
            <person name="Shoguchi E."/>
            <person name="Ueno K."/>
            <person name="Yamada L."/>
            <person name="Matsumoto J."/>
            <person name="Wasserscheid J."/>
            <person name="Dewar K."/>
            <person name="Wiley G.B."/>
            <person name="Macmil S.L."/>
            <person name="Roe B.A."/>
            <person name="Zeller R.W."/>
            <person name="Hastings K.E."/>
            <person name="Lemaire P."/>
            <person name="Lindquist E."/>
            <person name="Endo T."/>
            <person name="Hotta K."/>
            <person name="Inaba K."/>
        </authorList>
    </citation>
    <scope>NUCLEOTIDE SEQUENCE [LARGE SCALE GENOMIC DNA]</scope>
    <source>
        <strain evidence="1">wild type</strain>
    </source>
</reference>
<evidence type="ECO:0000313" key="2">
    <source>
        <dbReference type="Proteomes" id="UP000008144"/>
    </source>
</evidence>